<dbReference type="PANTHER" id="PTHR37015">
    <property type="entry name" value="REVERSE TRANSCRIPTASE DOMAIN-CONTAINING PROTEIN"/>
    <property type="match status" value="1"/>
</dbReference>
<comment type="caution">
    <text evidence="2">The sequence shown here is derived from an EMBL/GenBank/DDBJ whole genome shotgun (WGS) entry which is preliminary data.</text>
</comment>
<dbReference type="Proteomes" id="UP001321749">
    <property type="component" value="Unassembled WGS sequence"/>
</dbReference>
<dbReference type="EMBL" id="MU864935">
    <property type="protein sequence ID" value="KAK4465973.1"/>
    <property type="molecule type" value="Genomic_DNA"/>
</dbReference>
<proteinExistence type="predicted"/>
<evidence type="ECO:0008006" key="4">
    <source>
        <dbReference type="Google" id="ProtNLM"/>
    </source>
</evidence>
<feature type="region of interest" description="Disordered" evidence="1">
    <location>
        <begin position="386"/>
        <end position="432"/>
    </location>
</feature>
<dbReference type="CDD" id="cd01709">
    <property type="entry name" value="RT_like_1"/>
    <property type="match status" value="1"/>
</dbReference>
<evidence type="ECO:0000313" key="2">
    <source>
        <dbReference type="EMBL" id="KAK4465973.1"/>
    </source>
</evidence>
<dbReference type="PANTHER" id="PTHR37015:SF1">
    <property type="entry name" value="REVERSE TRANSCRIPTASE DOMAIN-CONTAINING PROTEIN"/>
    <property type="match status" value="1"/>
</dbReference>
<gene>
    <name evidence="2" type="ORF">QBC42DRAFT_167685</name>
</gene>
<reference evidence="2" key="2">
    <citation type="submission" date="2023-06" db="EMBL/GenBank/DDBJ databases">
        <authorList>
            <consortium name="Lawrence Berkeley National Laboratory"/>
            <person name="Mondo S.J."/>
            <person name="Hensen N."/>
            <person name="Bonometti L."/>
            <person name="Westerberg I."/>
            <person name="Brannstrom I.O."/>
            <person name="Guillou S."/>
            <person name="Cros-Aarteil S."/>
            <person name="Calhoun S."/>
            <person name="Haridas S."/>
            <person name="Kuo A."/>
            <person name="Pangilinan J."/>
            <person name="Riley R."/>
            <person name="Labutti K."/>
            <person name="Andreopoulos B."/>
            <person name="Lipzen A."/>
            <person name="Chen C."/>
            <person name="Yanf M."/>
            <person name="Daum C."/>
            <person name="Ng V."/>
            <person name="Clum A."/>
            <person name="Steindorff A."/>
            <person name="Ohm R."/>
            <person name="Martin F."/>
            <person name="Silar P."/>
            <person name="Natvig D."/>
            <person name="Lalanne C."/>
            <person name="Gautier V."/>
            <person name="Ament-Velasquez S.L."/>
            <person name="Kruys A."/>
            <person name="Hutchinson M.I."/>
            <person name="Powell A.J."/>
            <person name="Barry K."/>
            <person name="Miller A.N."/>
            <person name="Grigoriev I.V."/>
            <person name="Debuchy R."/>
            <person name="Gladieux P."/>
            <person name="Thoren M.H."/>
            <person name="Johannesson H."/>
        </authorList>
    </citation>
    <scope>NUCLEOTIDE SEQUENCE</scope>
    <source>
        <strain evidence="2">PSN324</strain>
    </source>
</reference>
<dbReference type="AlphaFoldDB" id="A0AAV9I2E7"/>
<sequence>MASPKSVLSNTLQSITFSKIRELESRRESYETRKRSFLDKADAAADERDRLACLLQAFGELYPSARTEHSFTNISRWLAQSKYDASIPLPRLESFGRQLRAKLDVQSRKLDMAHLYSRLLTEWINQPSSLDESAAGASAADSENESFELVERQRQRLSELVDQFESVVFEPLETSEEEIRTFLDGLFPDEDSRKSLDHLRQKIADDTMSFMREASPFDNESLTNCIKGLLTEDIISDEKQSILRDFLDNDVAKAEIADVLNMRFSDLERWNWNAGPQGIPVVPRAGLNGKYRVWADDDILQMIFVQYISVRLCNILKPALKSFMEDVCERDRDEHISPSNGDIERREFFTNNYGESHDMGVEGKRQSEYFETFFLSQLPATETWLTTNPAYDDDDNDDGDESQNDFNQGRWCISGRRPSKQQASPKKKPGIKQQLLRCLSAELIVHRLRGVTHENRKDAGGGVALVQTDLQWYGTGLPHSTIFSVMRYVGFGREWLEFFKKYLEAPLNIDAASDDRAPKGPRTRKRGVPMAHASEKLIGELVLFFMDASVNRETGIFLYRLHDDMWVVGEPDRVAQAWKGMQKFAHVFGLNFNKRKTGSVYLSGRSEPSADVSRILPSGDVSVGFLRLDQASGRWAIDQQLVDEHVQQLKKQLGECKSVLSWVQTWNSCIGRFFGSTFGEPAYCFGREHVDEILETYSSMLQKLFPDAEGKEGSVVDHLKAMIRVRFGVSVPDSFIFLPEHLGGLGLRNPFVGLFLIRDQIKQTPEDLVGGFLKEERDDYQRLKKNWESLGENELRRRLRRIYSDGGEITEETAIRETDLQTFFSLDEYGRFRELYNRDLLIMYNKLVSVPSIVEIRLSEQAESKLSEFLAGDVKLDPQQRWFLQLYADELLEEFGGLNLVDKQFLPVGVLEMMKGKKVRWKMVL</sequence>
<reference evidence="2" key="1">
    <citation type="journal article" date="2023" name="Mol. Phylogenet. Evol.">
        <title>Genome-scale phylogeny and comparative genomics of the fungal order Sordariales.</title>
        <authorList>
            <person name="Hensen N."/>
            <person name="Bonometti L."/>
            <person name="Westerberg I."/>
            <person name="Brannstrom I.O."/>
            <person name="Guillou S."/>
            <person name="Cros-Aarteil S."/>
            <person name="Calhoun S."/>
            <person name="Haridas S."/>
            <person name="Kuo A."/>
            <person name="Mondo S."/>
            <person name="Pangilinan J."/>
            <person name="Riley R."/>
            <person name="LaButti K."/>
            <person name="Andreopoulos B."/>
            <person name="Lipzen A."/>
            <person name="Chen C."/>
            <person name="Yan M."/>
            <person name="Daum C."/>
            <person name="Ng V."/>
            <person name="Clum A."/>
            <person name="Steindorff A."/>
            <person name="Ohm R.A."/>
            <person name="Martin F."/>
            <person name="Silar P."/>
            <person name="Natvig D.O."/>
            <person name="Lalanne C."/>
            <person name="Gautier V."/>
            <person name="Ament-Velasquez S.L."/>
            <person name="Kruys A."/>
            <person name="Hutchinson M.I."/>
            <person name="Powell A.J."/>
            <person name="Barry K."/>
            <person name="Miller A.N."/>
            <person name="Grigoriev I.V."/>
            <person name="Debuchy R."/>
            <person name="Gladieux P."/>
            <person name="Hiltunen Thoren M."/>
            <person name="Johannesson H."/>
        </authorList>
    </citation>
    <scope>NUCLEOTIDE SEQUENCE</scope>
    <source>
        <strain evidence="2">PSN324</strain>
    </source>
</reference>
<accession>A0AAV9I2E7</accession>
<keyword evidence="3" id="KW-1185">Reference proteome</keyword>
<organism evidence="2 3">
    <name type="scientific">Cladorrhinum samala</name>
    <dbReference type="NCBI Taxonomy" id="585594"/>
    <lineage>
        <taxon>Eukaryota</taxon>
        <taxon>Fungi</taxon>
        <taxon>Dikarya</taxon>
        <taxon>Ascomycota</taxon>
        <taxon>Pezizomycotina</taxon>
        <taxon>Sordariomycetes</taxon>
        <taxon>Sordariomycetidae</taxon>
        <taxon>Sordariales</taxon>
        <taxon>Podosporaceae</taxon>
        <taxon>Cladorrhinum</taxon>
    </lineage>
</organism>
<evidence type="ECO:0000313" key="3">
    <source>
        <dbReference type="Proteomes" id="UP001321749"/>
    </source>
</evidence>
<evidence type="ECO:0000256" key="1">
    <source>
        <dbReference type="SAM" id="MobiDB-lite"/>
    </source>
</evidence>
<name>A0AAV9I2E7_9PEZI</name>
<protein>
    <recommendedName>
        <fullName evidence="4">Reverse transcriptase domain-containing protein</fullName>
    </recommendedName>
</protein>
<feature type="compositionally biased region" description="Acidic residues" evidence="1">
    <location>
        <begin position="391"/>
        <end position="403"/>
    </location>
</feature>